<dbReference type="Proteomes" id="UP000499080">
    <property type="component" value="Unassembled WGS sequence"/>
</dbReference>
<reference evidence="2 3" key="1">
    <citation type="journal article" date="2019" name="Sci. Rep.">
        <title>Orb-weaving spider Araneus ventricosus genome elucidates the spidroin gene catalogue.</title>
        <authorList>
            <person name="Kono N."/>
            <person name="Nakamura H."/>
            <person name="Ohtoshi R."/>
            <person name="Moran D.A.P."/>
            <person name="Shinohara A."/>
            <person name="Yoshida Y."/>
            <person name="Fujiwara M."/>
            <person name="Mori M."/>
            <person name="Tomita M."/>
            <person name="Arakawa K."/>
        </authorList>
    </citation>
    <scope>NUCLEOTIDE SEQUENCE [LARGE SCALE GENOMIC DNA]</scope>
</reference>
<gene>
    <name evidence="2" type="ORF">AVEN_69754_1</name>
</gene>
<comment type="caution">
    <text evidence="2">The sequence shown here is derived from an EMBL/GenBank/DDBJ whole genome shotgun (WGS) entry which is preliminary data.</text>
</comment>
<proteinExistence type="predicted"/>
<dbReference type="EMBL" id="BGPR01000258">
    <property type="protein sequence ID" value="GBM08529.1"/>
    <property type="molecule type" value="Genomic_DNA"/>
</dbReference>
<feature type="region of interest" description="Disordered" evidence="1">
    <location>
        <begin position="49"/>
        <end position="76"/>
    </location>
</feature>
<evidence type="ECO:0000313" key="3">
    <source>
        <dbReference type="Proteomes" id="UP000499080"/>
    </source>
</evidence>
<protein>
    <submittedName>
        <fullName evidence="2">Uncharacterized protein</fullName>
    </submittedName>
</protein>
<sequence length="121" mass="14091">MLERSYFMYSKSLERERVLQKLKYRVVRNSIDKPLGYVWRSMAKSGSFAIKQPTNQPTSQPINQSTNQTSRGDRIRQGKHVCNRRLGSKRLPTQGTVCQYGQIWLLCHKTTTKQPVHQPNL</sequence>
<accession>A0A4Y2CWS1</accession>
<dbReference type="AlphaFoldDB" id="A0A4Y2CWS1"/>
<organism evidence="2 3">
    <name type="scientific">Araneus ventricosus</name>
    <name type="common">Orbweaver spider</name>
    <name type="synonym">Epeira ventricosa</name>
    <dbReference type="NCBI Taxonomy" id="182803"/>
    <lineage>
        <taxon>Eukaryota</taxon>
        <taxon>Metazoa</taxon>
        <taxon>Ecdysozoa</taxon>
        <taxon>Arthropoda</taxon>
        <taxon>Chelicerata</taxon>
        <taxon>Arachnida</taxon>
        <taxon>Araneae</taxon>
        <taxon>Araneomorphae</taxon>
        <taxon>Entelegynae</taxon>
        <taxon>Araneoidea</taxon>
        <taxon>Araneidae</taxon>
        <taxon>Araneus</taxon>
    </lineage>
</organism>
<feature type="compositionally biased region" description="Polar residues" evidence="1">
    <location>
        <begin position="52"/>
        <end position="70"/>
    </location>
</feature>
<name>A0A4Y2CWS1_ARAVE</name>
<evidence type="ECO:0000256" key="1">
    <source>
        <dbReference type="SAM" id="MobiDB-lite"/>
    </source>
</evidence>
<keyword evidence="3" id="KW-1185">Reference proteome</keyword>
<evidence type="ECO:0000313" key="2">
    <source>
        <dbReference type="EMBL" id="GBM08529.1"/>
    </source>
</evidence>